<gene>
    <name evidence="2" type="ORF">NTEN_LOCUS6422</name>
</gene>
<name>A0A6H5GDD7_9HEMI</name>
<proteinExistence type="predicted"/>
<accession>A0A6H5GDD7</accession>
<dbReference type="Proteomes" id="UP000479000">
    <property type="component" value="Unassembled WGS sequence"/>
</dbReference>
<feature type="region of interest" description="Disordered" evidence="1">
    <location>
        <begin position="47"/>
        <end position="78"/>
    </location>
</feature>
<dbReference type="EMBL" id="CADCXU010009730">
    <property type="protein sequence ID" value="CAB0000635.1"/>
    <property type="molecule type" value="Genomic_DNA"/>
</dbReference>
<feature type="compositionally biased region" description="Low complexity" evidence="1">
    <location>
        <begin position="56"/>
        <end position="78"/>
    </location>
</feature>
<protein>
    <submittedName>
        <fullName evidence="2">Uncharacterized protein</fullName>
    </submittedName>
</protein>
<dbReference type="AlphaFoldDB" id="A0A6H5GDD7"/>
<reference evidence="2 3" key="1">
    <citation type="submission" date="2020-02" db="EMBL/GenBank/DDBJ databases">
        <authorList>
            <person name="Ferguson B K."/>
        </authorList>
    </citation>
    <scope>NUCLEOTIDE SEQUENCE [LARGE SCALE GENOMIC DNA]</scope>
</reference>
<keyword evidence="3" id="KW-1185">Reference proteome</keyword>
<evidence type="ECO:0000313" key="2">
    <source>
        <dbReference type="EMBL" id="CAB0000635.1"/>
    </source>
</evidence>
<organism evidence="2 3">
    <name type="scientific">Nesidiocoris tenuis</name>
    <dbReference type="NCBI Taxonomy" id="355587"/>
    <lineage>
        <taxon>Eukaryota</taxon>
        <taxon>Metazoa</taxon>
        <taxon>Ecdysozoa</taxon>
        <taxon>Arthropoda</taxon>
        <taxon>Hexapoda</taxon>
        <taxon>Insecta</taxon>
        <taxon>Pterygota</taxon>
        <taxon>Neoptera</taxon>
        <taxon>Paraneoptera</taxon>
        <taxon>Hemiptera</taxon>
        <taxon>Heteroptera</taxon>
        <taxon>Panheteroptera</taxon>
        <taxon>Cimicomorpha</taxon>
        <taxon>Miridae</taxon>
        <taxon>Dicyphina</taxon>
        <taxon>Nesidiocoris</taxon>
    </lineage>
</organism>
<sequence length="78" mass="8827">MRSYQQVATDVNEALAIDEIISAWENLNSRFACGMRTEPRLTHQFPFHMSRRPRKSLTSSSNKSSSFGFLLSLTSSSI</sequence>
<evidence type="ECO:0000256" key="1">
    <source>
        <dbReference type="SAM" id="MobiDB-lite"/>
    </source>
</evidence>
<evidence type="ECO:0000313" key="3">
    <source>
        <dbReference type="Proteomes" id="UP000479000"/>
    </source>
</evidence>